<organism evidence="2 3">
    <name type="scientific">Trichococcus pasteurii</name>
    <dbReference type="NCBI Taxonomy" id="43064"/>
    <lineage>
        <taxon>Bacteria</taxon>
        <taxon>Bacillati</taxon>
        <taxon>Bacillota</taxon>
        <taxon>Bacilli</taxon>
        <taxon>Lactobacillales</taxon>
        <taxon>Carnobacteriaceae</taxon>
        <taxon>Trichococcus</taxon>
    </lineage>
</organism>
<dbReference type="SMART" id="SM00530">
    <property type="entry name" value="HTH_XRE"/>
    <property type="match status" value="1"/>
</dbReference>
<dbReference type="Pfam" id="PF01381">
    <property type="entry name" value="HTH_3"/>
    <property type="match status" value="1"/>
</dbReference>
<dbReference type="InterPro" id="IPR001387">
    <property type="entry name" value="Cro/C1-type_HTH"/>
</dbReference>
<evidence type="ECO:0000313" key="3">
    <source>
        <dbReference type="Proteomes" id="UP000195985"/>
    </source>
</evidence>
<evidence type="ECO:0000313" key="2">
    <source>
        <dbReference type="EMBL" id="SLM50880.1"/>
    </source>
</evidence>
<name>A0A1W1ID04_9LACT</name>
<dbReference type="EMBL" id="FWEY01000001">
    <property type="protein sequence ID" value="SLM50880.1"/>
    <property type="molecule type" value="Genomic_DNA"/>
</dbReference>
<reference evidence="3" key="1">
    <citation type="submission" date="2016-04" db="EMBL/GenBank/DDBJ databases">
        <authorList>
            <person name="Strepis N."/>
        </authorList>
    </citation>
    <scope>NUCLEOTIDE SEQUENCE [LARGE SCALE GENOMIC DNA]</scope>
</reference>
<feature type="domain" description="HTH cro/C1-type" evidence="1">
    <location>
        <begin position="12"/>
        <end position="67"/>
    </location>
</feature>
<sequence length="215" mass="25103">MDINKNEVGFRISSIRKQLGLNQELFGEKISNAHKSLVSKWEKGQSLPNNERLKIIADLGGITVDELLHGNQYEYAYNLINDLYDQLDASKKVLSEDKREAIMEDILQRVTNSPISKRMDYLSPKYKEYITVMFEIHFDDYFIKEVISNENAISLVINKLESIQFFIDDYFSYDPERATTIITEKLDPELEVKLYDLIEDARISAEILTQKYKKN</sequence>
<dbReference type="STRING" id="43064.SAMN04488086_10330"/>
<dbReference type="PROSITE" id="PS50943">
    <property type="entry name" value="HTH_CROC1"/>
    <property type="match status" value="1"/>
</dbReference>
<dbReference type="GO" id="GO:0003677">
    <property type="term" value="F:DNA binding"/>
    <property type="evidence" value="ECO:0007669"/>
    <property type="project" value="InterPro"/>
</dbReference>
<dbReference type="SUPFAM" id="SSF47413">
    <property type="entry name" value="lambda repressor-like DNA-binding domains"/>
    <property type="match status" value="1"/>
</dbReference>
<dbReference type="Gene3D" id="1.10.260.40">
    <property type="entry name" value="lambda repressor-like DNA-binding domains"/>
    <property type="match status" value="1"/>
</dbReference>
<proteinExistence type="predicted"/>
<dbReference type="RefSeq" id="WP_086941748.1">
    <property type="nucleotide sequence ID" value="NZ_FONM01000003.1"/>
</dbReference>
<dbReference type="CDD" id="cd00093">
    <property type="entry name" value="HTH_XRE"/>
    <property type="match status" value="1"/>
</dbReference>
<keyword evidence="3" id="KW-1185">Reference proteome</keyword>
<dbReference type="InterPro" id="IPR010982">
    <property type="entry name" value="Lambda_DNA-bd_dom_sf"/>
</dbReference>
<protein>
    <recommendedName>
        <fullName evidence="1">HTH cro/C1-type domain-containing protein</fullName>
    </recommendedName>
</protein>
<gene>
    <name evidence="2" type="ORF">TPAS_552</name>
</gene>
<dbReference type="AlphaFoldDB" id="A0A1W1ID04"/>
<evidence type="ECO:0000259" key="1">
    <source>
        <dbReference type="PROSITE" id="PS50943"/>
    </source>
</evidence>
<dbReference type="OrthoDB" id="2168837at2"/>
<accession>A0A1W1ID04</accession>
<dbReference type="Proteomes" id="UP000195985">
    <property type="component" value="Unassembled WGS sequence"/>
</dbReference>